<dbReference type="PANTHER" id="PTHR47577:SF2">
    <property type="entry name" value="THAP DOMAIN CONTAINING 9"/>
    <property type="match status" value="1"/>
</dbReference>
<keyword evidence="2 5" id="KW-0863">Zinc-finger</keyword>
<organism evidence="8 9">
    <name type="scientific">Ignelater luminosus</name>
    <name type="common">Cucubano</name>
    <name type="synonym">Pyrophorus luminosus</name>
    <dbReference type="NCBI Taxonomy" id="2038154"/>
    <lineage>
        <taxon>Eukaryota</taxon>
        <taxon>Metazoa</taxon>
        <taxon>Ecdysozoa</taxon>
        <taxon>Arthropoda</taxon>
        <taxon>Hexapoda</taxon>
        <taxon>Insecta</taxon>
        <taxon>Pterygota</taxon>
        <taxon>Neoptera</taxon>
        <taxon>Endopterygota</taxon>
        <taxon>Coleoptera</taxon>
        <taxon>Polyphaga</taxon>
        <taxon>Elateriformia</taxon>
        <taxon>Elateroidea</taxon>
        <taxon>Elateridae</taxon>
        <taxon>Agrypninae</taxon>
        <taxon>Pyrophorini</taxon>
        <taxon>Ignelater</taxon>
    </lineage>
</organism>
<reference evidence="8" key="1">
    <citation type="submission" date="2019-08" db="EMBL/GenBank/DDBJ databases">
        <title>The genome of the North American firefly Photinus pyralis.</title>
        <authorList>
            <consortium name="Photinus pyralis genome working group"/>
            <person name="Fallon T.R."/>
            <person name="Sander Lower S.E."/>
            <person name="Weng J.-K."/>
        </authorList>
    </citation>
    <scope>NUCLEOTIDE SEQUENCE</scope>
    <source>
        <strain evidence="8">TRF0915ILg1</strain>
        <tissue evidence="8">Whole body</tissue>
    </source>
</reference>
<keyword evidence="1" id="KW-0479">Metal-binding</keyword>
<evidence type="ECO:0000256" key="5">
    <source>
        <dbReference type="PROSITE-ProRule" id="PRU00309"/>
    </source>
</evidence>
<dbReference type="Pfam" id="PF21787">
    <property type="entry name" value="TNP-like_RNaseH_N"/>
    <property type="match status" value="1"/>
</dbReference>
<evidence type="ECO:0000256" key="1">
    <source>
        <dbReference type="ARBA" id="ARBA00022723"/>
    </source>
</evidence>
<dbReference type="Gene3D" id="6.20.210.20">
    <property type="entry name" value="THAP domain"/>
    <property type="match status" value="1"/>
</dbReference>
<proteinExistence type="predicted"/>
<evidence type="ECO:0000256" key="6">
    <source>
        <dbReference type="SAM" id="Coils"/>
    </source>
</evidence>
<feature type="coiled-coil region" evidence="6">
    <location>
        <begin position="178"/>
        <end position="245"/>
    </location>
</feature>
<dbReference type="SUPFAM" id="SSF57716">
    <property type="entry name" value="Glucocorticoid receptor-like (DNA-binding domain)"/>
    <property type="match status" value="1"/>
</dbReference>
<sequence>MNKGEKRICFLCNSKTSQSYHKFPKSESLRSLWLQACNLTPEDNVNSLKICSKHFKEDDFVDLNARRFGGIIRLKTNAVPSPSVIECNVTVAKPVSEFSKELNMPSTSTAHEMKICSNVVHPSTCTNEEIMSNNEQEMILETEVQRTPTKRKHVLTPRYVGDLSDLDVTTPRKAKRSLQMAQATITKQRKKIKSLQQQRRRLTLKIRCLKDLVASVPEHVQEIIKRNLRNKKQQYSSELRQFALTLQYYSPRAYNYIRHKWRNLLPHSSTIKNWYSNINCKPGFQKQALDAIANENKKKKVLPNIVIDEMAIRSQIIYGSNRFYGGVDLGSHMSFESDNDNLPKTTHALVFMAVAINGSFKVPIAYFLIKSLTGEERANLLSKCLELINDTGAKAVSIVFDGAPTNLSMCSHLGANFTYPSVDFKPWIIDPFTKEKIFIFWDACHMLKLVRNTVGDHKILKDKHGSVISWEYISLLHTYQQEQGLHCATKLTNKHINFQDNRMNVKLAAQTLSERQYEQEYLLTFKLSQDPLETFFSVIRSHGGFNNNPNAKQFESASKRTLLKNEISSSSFSNCLTDGLNILHVTSRKKNIKDLLVDTENVCKEILSEHDYLKTSWTLTPYVLNVVNYTAGFIFTEKIIRQHLHHIFLNKTPQLIKSEAFAVVGTNVFDSDVLIDHIKSQDILDNHRVQLIKAVINIYVEIRLHYEAKISNEKSEYLRHKYTKLIHFYHT</sequence>
<dbReference type="GO" id="GO:0008270">
    <property type="term" value="F:zinc ion binding"/>
    <property type="evidence" value="ECO:0007669"/>
    <property type="project" value="UniProtKB-KW"/>
</dbReference>
<dbReference type="InterPro" id="IPR021896">
    <property type="entry name" value="THAP9-like_HTH"/>
</dbReference>
<protein>
    <recommendedName>
        <fullName evidence="7">THAP-type domain-containing protein</fullName>
    </recommendedName>
</protein>
<evidence type="ECO:0000256" key="2">
    <source>
        <dbReference type="ARBA" id="ARBA00022771"/>
    </source>
</evidence>
<dbReference type="GO" id="GO:0003677">
    <property type="term" value="F:DNA binding"/>
    <property type="evidence" value="ECO:0007669"/>
    <property type="project" value="UniProtKB-UniRule"/>
</dbReference>
<dbReference type="InterPro" id="IPR006612">
    <property type="entry name" value="THAP_Znf"/>
</dbReference>
<keyword evidence="6" id="KW-0175">Coiled coil</keyword>
<gene>
    <name evidence="8" type="ORF">ILUMI_13707</name>
</gene>
<dbReference type="Proteomes" id="UP000801492">
    <property type="component" value="Unassembled WGS sequence"/>
</dbReference>
<keyword evidence="3" id="KW-0862">Zinc</keyword>
<dbReference type="Pfam" id="PF21788">
    <property type="entry name" value="TNP-like_GBD"/>
    <property type="match status" value="1"/>
</dbReference>
<dbReference type="Pfam" id="PF12017">
    <property type="entry name" value="Tnp_P_element"/>
    <property type="match status" value="1"/>
</dbReference>
<dbReference type="PANTHER" id="PTHR47577">
    <property type="entry name" value="THAP DOMAIN-CONTAINING PROTEIN 6"/>
    <property type="match status" value="1"/>
</dbReference>
<dbReference type="AlphaFoldDB" id="A0A8K0CXC2"/>
<dbReference type="PROSITE" id="PS50950">
    <property type="entry name" value="ZF_THAP"/>
    <property type="match status" value="1"/>
</dbReference>
<dbReference type="InterPro" id="IPR048365">
    <property type="entry name" value="TNP-like_RNaseH_N"/>
</dbReference>
<dbReference type="EMBL" id="VTPC01008715">
    <property type="protein sequence ID" value="KAF2892488.1"/>
    <property type="molecule type" value="Genomic_DNA"/>
</dbReference>
<dbReference type="SMART" id="SM00692">
    <property type="entry name" value="DM3"/>
    <property type="match status" value="1"/>
</dbReference>
<dbReference type="SMART" id="SM00980">
    <property type="entry name" value="THAP"/>
    <property type="match status" value="1"/>
</dbReference>
<accession>A0A8K0CXC2</accession>
<evidence type="ECO:0000313" key="8">
    <source>
        <dbReference type="EMBL" id="KAF2892488.1"/>
    </source>
</evidence>
<comment type="caution">
    <text evidence="8">The sequence shown here is derived from an EMBL/GenBank/DDBJ whole genome shotgun (WGS) entry which is preliminary data.</text>
</comment>
<evidence type="ECO:0000256" key="3">
    <source>
        <dbReference type="ARBA" id="ARBA00022833"/>
    </source>
</evidence>
<feature type="domain" description="THAP-type" evidence="7">
    <location>
        <begin position="1"/>
        <end position="83"/>
    </location>
</feature>
<dbReference type="InterPro" id="IPR048366">
    <property type="entry name" value="TNP-like_GBD"/>
</dbReference>
<dbReference type="InterPro" id="IPR048367">
    <property type="entry name" value="TNP-like_RNaseH_C"/>
</dbReference>
<dbReference type="Pfam" id="PF05485">
    <property type="entry name" value="THAP"/>
    <property type="match status" value="1"/>
</dbReference>
<evidence type="ECO:0000313" key="9">
    <source>
        <dbReference type="Proteomes" id="UP000801492"/>
    </source>
</evidence>
<evidence type="ECO:0000256" key="4">
    <source>
        <dbReference type="ARBA" id="ARBA00023125"/>
    </source>
</evidence>
<evidence type="ECO:0000259" key="7">
    <source>
        <dbReference type="PROSITE" id="PS50950"/>
    </source>
</evidence>
<dbReference type="Pfam" id="PF21789">
    <property type="entry name" value="TNP-like_RNaseH_C"/>
    <property type="match status" value="1"/>
</dbReference>
<keyword evidence="4 5" id="KW-0238">DNA-binding</keyword>
<name>A0A8K0CXC2_IGNLU</name>
<dbReference type="OrthoDB" id="6491412at2759"/>
<dbReference type="InterPro" id="IPR038441">
    <property type="entry name" value="THAP_Znf_sf"/>
</dbReference>
<keyword evidence="9" id="KW-1185">Reference proteome</keyword>